<dbReference type="SUPFAM" id="SSF47565">
    <property type="entry name" value="Insect pheromone/odorant-binding proteins"/>
    <property type="match status" value="1"/>
</dbReference>
<dbReference type="InterPro" id="IPR006170">
    <property type="entry name" value="PBP/GOBP"/>
</dbReference>
<dbReference type="InterPro" id="IPR036728">
    <property type="entry name" value="PBP_GOBP_sf"/>
</dbReference>
<dbReference type="AlphaFoldDB" id="A0A6M6DN05"/>
<feature type="signal peptide" evidence="4">
    <location>
        <begin position="1"/>
        <end position="29"/>
    </location>
</feature>
<evidence type="ECO:0000256" key="4">
    <source>
        <dbReference type="SAM" id="SignalP"/>
    </source>
</evidence>
<dbReference type="SMART" id="SM00708">
    <property type="entry name" value="PhBP"/>
    <property type="match status" value="1"/>
</dbReference>
<evidence type="ECO:0000256" key="3">
    <source>
        <dbReference type="ARBA" id="ARBA00022525"/>
    </source>
</evidence>
<reference evidence="5" key="1">
    <citation type="submission" date="2020-01" db="EMBL/GenBank/DDBJ databases">
        <title>Identification and Expression Profiles Analysis of Chemosensory Genes from the Antennal Transcriptome of Ceracris kiangsu Tsai (Orthoptera: Acrididae).</title>
        <authorList>
            <person name="Li R."/>
            <person name="Jiang G.-f."/>
        </authorList>
    </citation>
    <scope>NUCLEOTIDE SEQUENCE</scope>
</reference>
<organism evidence="5">
    <name type="scientific">Ceracris kiangsu</name>
    <name type="common">Yellow-spined bamboo locust</name>
    <name type="synonym">Rammeacris kiangsu</name>
    <dbReference type="NCBI Taxonomy" id="227354"/>
    <lineage>
        <taxon>Eukaryota</taxon>
        <taxon>Metazoa</taxon>
        <taxon>Ecdysozoa</taxon>
        <taxon>Arthropoda</taxon>
        <taxon>Hexapoda</taxon>
        <taxon>Insecta</taxon>
        <taxon>Pterygota</taxon>
        <taxon>Neoptera</taxon>
        <taxon>Polyneoptera</taxon>
        <taxon>Orthoptera</taxon>
        <taxon>Caelifera</taxon>
        <taxon>Acrididea</taxon>
        <taxon>Acridomorpha</taxon>
        <taxon>Acridoidea</taxon>
        <taxon>Acrididae</taxon>
        <taxon>Gomphocerinae</taxon>
        <taxon>Ceracris</taxon>
    </lineage>
</organism>
<dbReference type="CDD" id="cd23992">
    <property type="entry name" value="PBP_GOBP"/>
    <property type="match status" value="1"/>
</dbReference>
<dbReference type="PANTHER" id="PTHR21364">
    <property type="entry name" value="GENERAL ODORANT-BINDING PROTEIN 19A"/>
    <property type="match status" value="1"/>
</dbReference>
<dbReference type="FunFam" id="1.10.238.20:FF:000001">
    <property type="entry name" value="General odorant-binding protein lush"/>
    <property type="match status" value="1"/>
</dbReference>
<comment type="subcellular location">
    <subcellularLocation>
        <location evidence="1">Secreted</location>
    </subcellularLocation>
</comment>
<dbReference type="Pfam" id="PF01395">
    <property type="entry name" value="PBP_GOBP"/>
    <property type="match status" value="1"/>
</dbReference>
<dbReference type="GO" id="GO:0005576">
    <property type="term" value="C:extracellular region"/>
    <property type="evidence" value="ECO:0007669"/>
    <property type="project" value="UniProtKB-SubCell"/>
</dbReference>
<feature type="chain" id="PRO_5027042189" evidence="4">
    <location>
        <begin position="30"/>
        <end position="144"/>
    </location>
</feature>
<keyword evidence="4" id="KW-0732">Signal</keyword>
<protein>
    <submittedName>
        <fullName evidence="5">Odorant-binding protein 11</fullName>
    </submittedName>
</protein>
<proteinExistence type="evidence at transcript level"/>
<dbReference type="PANTHER" id="PTHR21364:SF2">
    <property type="entry name" value="GENERAL ODORANT-BINDING PROTEIN 19A"/>
    <property type="match status" value="1"/>
</dbReference>
<dbReference type="EMBL" id="MT072643">
    <property type="protein sequence ID" value="QJX74371.1"/>
    <property type="molecule type" value="mRNA"/>
</dbReference>
<evidence type="ECO:0000256" key="1">
    <source>
        <dbReference type="ARBA" id="ARBA00004613"/>
    </source>
</evidence>
<name>A0A6M6DN05_CERKI</name>
<evidence type="ECO:0000256" key="2">
    <source>
        <dbReference type="ARBA" id="ARBA00008098"/>
    </source>
</evidence>
<dbReference type="GO" id="GO:0005549">
    <property type="term" value="F:odorant binding"/>
    <property type="evidence" value="ECO:0007669"/>
    <property type="project" value="InterPro"/>
</dbReference>
<sequence>MKAHMAPVATATAAMLLLLLLLLAADVRGQDDEMKEMMEQLHQTCVAESGAAEGNIDEARKGNFIEDANLKCYMKCIFVQMTCMTDDGVFDADTAIAMLPDNLKDVASKALNACKGEKGSDACDTAFKINQCLFKQAPKDYILV</sequence>
<accession>A0A6M6DN05</accession>
<evidence type="ECO:0000313" key="5">
    <source>
        <dbReference type="EMBL" id="QJX74371.1"/>
    </source>
</evidence>
<keyword evidence="3" id="KW-0964">Secreted</keyword>
<comment type="similarity">
    <text evidence="2">Belongs to the PBP/GOBP family.</text>
</comment>
<dbReference type="GO" id="GO:0007608">
    <property type="term" value="P:sensory perception of smell"/>
    <property type="evidence" value="ECO:0007669"/>
    <property type="project" value="UniProtKB-ARBA"/>
</dbReference>
<dbReference type="Gene3D" id="1.10.238.20">
    <property type="entry name" value="Pheromone/general odorant binding protein domain"/>
    <property type="match status" value="1"/>
</dbReference>